<dbReference type="SUPFAM" id="SSF56317">
    <property type="entry name" value="Carbon-nitrogen hydrolase"/>
    <property type="match status" value="1"/>
</dbReference>
<accession>A0A9P7GF41</accession>
<evidence type="ECO:0000256" key="1">
    <source>
        <dbReference type="SAM" id="MobiDB-lite"/>
    </source>
</evidence>
<reference evidence="2" key="2">
    <citation type="submission" date="2021-10" db="EMBL/GenBank/DDBJ databases">
        <title>Phylogenomics reveals ancestral predisposition of the termite-cultivated fungus Termitomyces towards a domesticated lifestyle.</title>
        <authorList>
            <person name="Auxier B."/>
            <person name="Grum-Grzhimaylo A."/>
            <person name="Cardenas M.E."/>
            <person name="Lodge J.D."/>
            <person name="Laessoe T."/>
            <person name="Pedersen O."/>
            <person name="Smith M.E."/>
            <person name="Kuyper T.W."/>
            <person name="Franco-Molano E.A."/>
            <person name="Baroni T.J."/>
            <person name="Aanen D.K."/>
        </authorList>
    </citation>
    <scope>NUCLEOTIDE SEQUENCE</scope>
    <source>
        <strain evidence="2">AP01</strain>
        <tissue evidence="2">Mycelium</tissue>
    </source>
</reference>
<dbReference type="GO" id="GO:0070773">
    <property type="term" value="F:protein-N-terminal glutamine amidohydrolase activity"/>
    <property type="evidence" value="ECO:0007669"/>
    <property type="project" value="InterPro"/>
</dbReference>
<sequence length="341" mass="37070">MAFTGYVFDSAKEILSYLEEPKNGPSSRFCQEIAKTLGCYAAVGYPERLSEEELSLSEATPGSHDDGISTEGSSGNGTTTTSVDGALDPTHSSGATSDVVRFTVLPRAQVGANSAIIYGPSGEWVGGYRKTNLFETDITWAKPGTGFGTFSLPIAADSANGVAEDHVLDISLGICMDLNPHPAATWTREGGPYELADHCAKNKSRVLVLLNAWLFSGMDEEGEPQGYDKEEHDNVSVLNDVSGKDNIETTVGEVGDEDPDWYTLRYWTARLRPLWRRDGRRRGSNETIASDSGTDGSEEIEGEVVEEAVDEEELEEEKPPHETIVVVCNRTGKENGTRQFF</sequence>
<dbReference type="Proteomes" id="UP000775547">
    <property type="component" value="Unassembled WGS sequence"/>
</dbReference>
<feature type="region of interest" description="Disordered" evidence="1">
    <location>
        <begin position="282"/>
        <end position="321"/>
    </location>
</feature>
<comment type="caution">
    <text evidence="2">The sequence shown here is derived from an EMBL/GenBank/DDBJ whole genome shotgun (WGS) entry which is preliminary data.</text>
</comment>
<evidence type="ECO:0000313" key="2">
    <source>
        <dbReference type="EMBL" id="KAG5646012.1"/>
    </source>
</evidence>
<dbReference type="GO" id="GO:0008418">
    <property type="term" value="F:protein-N-terminal asparagine amidohydrolase activity"/>
    <property type="evidence" value="ECO:0007669"/>
    <property type="project" value="InterPro"/>
</dbReference>
<evidence type="ECO:0008006" key="4">
    <source>
        <dbReference type="Google" id="ProtNLM"/>
    </source>
</evidence>
<dbReference type="InterPro" id="IPR036526">
    <property type="entry name" value="C-N_Hydrolase_sf"/>
</dbReference>
<proteinExistence type="predicted"/>
<feature type="compositionally biased region" description="Polar residues" evidence="1">
    <location>
        <begin position="285"/>
        <end position="295"/>
    </location>
</feature>
<dbReference type="Gene3D" id="3.60.110.10">
    <property type="entry name" value="Carbon-nitrogen hydrolase"/>
    <property type="match status" value="1"/>
</dbReference>
<dbReference type="GO" id="GO:0030163">
    <property type="term" value="P:protein catabolic process"/>
    <property type="evidence" value="ECO:0007669"/>
    <property type="project" value="TreeGrafter"/>
</dbReference>
<name>A0A9P7GF41_9AGAR</name>
<feature type="compositionally biased region" description="Acidic residues" evidence="1">
    <location>
        <begin position="296"/>
        <end position="316"/>
    </location>
</feature>
<reference evidence="2" key="1">
    <citation type="submission" date="2020-07" db="EMBL/GenBank/DDBJ databases">
        <authorList>
            <person name="Nieuwenhuis M."/>
            <person name="Van De Peppel L.J.J."/>
        </authorList>
    </citation>
    <scope>NUCLEOTIDE SEQUENCE</scope>
    <source>
        <strain evidence="2">AP01</strain>
        <tissue evidence="2">Mycelium</tissue>
    </source>
</reference>
<dbReference type="OrthoDB" id="201515at2759"/>
<dbReference type="EMBL" id="JABCKV010000028">
    <property type="protein sequence ID" value="KAG5646012.1"/>
    <property type="molecule type" value="Genomic_DNA"/>
</dbReference>
<dbReference type="PANTHER" id="PTHR11750:SF26">
    <property type="entry name" value="PROTEIN N-TERMINAL AMIDASE"/>
    <property type="match status" value="1"/>
</dbReference>
<protein>
    <recommendedName>
        <fullName evidence="4">CN hydrolase domain-containing protein</fullName>
    </recommendedName>
</protein>
<dbReference type="InterPro" id="IPR039703">
    <property type="entry name" value="Nta1"/>
</dbReference>
<organism evidence="2 3">
    <name type="scientific">Asterophora parasitica</name>
    <dbReference type="NCBI Taxonomy" id="117018"/>
    <lineage>
        <taxon>Eukaryota</taxon>
        <taxon>Fungi</taxon>
        <taxon>Dikarya</taxon>
        <taxon>Basidiomycota</taxon>
        <taxon>Agaricomycotina</taxon>
        <taxon>Agaricomycetes</taxon>
        <taxon>Agaricomycetidae</taxon>
        <taxon>Agaricales</taxon>
        <taxon>Tricholomatineae</taxon>
        <taxon>Lyophyllaceae</taxon>
        <taxon>Asterophora</taxon>
    </lineage>
</organism>
<feature type="compositionally biased region" description="Low complexity" evidence="1">
    <location>
        <begin position="69"/>
        <end position="82"/>
    </location>
</feature>
<feature type="region of interest" description="Disordered" evidence="1">
    <location>
        <begin position="51"/>
        <end position="92"/>
    </location>
</feature>
<keyword evidence="3" id="KW-1185">Reference proteome</keyword>
<evidence type="ECO:0000313" key="3">
    <source>
        <dbReference type="Proteomes" id="UP000775547"/>
    </source>
</evidence>
<dbReference type="PANTHER" id="PTHR11750">
    <property type="entry name" value="PROTEIN N-TERMINAL AMIDASE"/>
    <property type="match status" value="1"/>
</dbReference>
<gene>
    <name evidence="2" type="ORF">DXG03_004614</name>
</gene>
<dbReference type="AlphaFoldDB" id="A0A9P7GF41"/>